<dbReference type="PANTHER" id="PTHR19324:SF33">
    <property type="entry name" value="MUCIN-5AC"/>
    <property type="match status" value="1"/>
</dbReference>
<proteinExistence type="predicted"/>
<dbReference type="PANTHER" id="PTHR19324">
    <property type="entry name" value="PERFORIN-LIKE PROTEIN 1"/>
    <property type="match status" value="1"/>
</dbReference>
<organism evidence="2 3">
    <name type="scientific">Hypsibius exemplaris</name>
    <name type="common">Freshwater tardigrade</name>
    <dbReference type="NCBI Taxonomy" id="2072580"/>
    <lineage>
        <taxon>Eukaryota</taxon>
        <taxon>Metazoa</taxon>
        <taxon>Ecdysozoa</taxon>
        <taxon>Tardigrada</taxon>
        <taxon>Eutardigrada</taxon>
        <taxon>Parachela</taxon>
        <taxon>Hypsibioidea</taxon>
        <taxon>Hypsibiidae</taxon>
        <taxon>Hypsibius</taxon>
    </lineage>
</organism>
<evidence type="ECO:0000313" key="3">
    <source>
        <dbReference type="Proteomes" id="UP000192578"/>
    </source>
</evidence>
<dbReference type="InterPro" id="IPR031569">
    <property type="entry name" value="ApeC"/>
</dbReference>
<sequence length="244" mass="27947">MVPNRQPVGFIFRELPYFVTHERILAANIVGAPCHHLAQHSGTLDSIKHGLERALLEYARRRGGIHPGTSSGRPFEGFAERHITDCWRTAGCPSGPQWKRGQRTHDSENYNTKNNWNREFSALTRSSLSRDIRLNFCPRPRPARRRSPSGRPVLLSLPENDCPSGFQTSYVDHDDEDFWNGNLVNGVLPDGLYLHDTRLHCRKDGARESRLNCRRRSRFFAAREYEDCQLVLGMSVTEHFSHGL</sequence>
<dbReference type="EMBL" id="MTYJ01000020">
    <property type="protein sequence ID" value="OQV21956.1"/>
    <property type="molecule type" value="Genomic_DNA"/>
</dbReference>
<evidence type="ECO:0000259" key="1">
    <source>
        <dbReference type="Pfam" id="PF16977"/>
    </source>
</evidence>
<gene>
    <name evidence="2" type="ORF">BV898_04167</name>
</gene>
<dbReference type="Proteomes" id="UP000192578">
    <property type="component" value="Unassembled WGS sequence"/>
</dbReference>
<name>A0A1W0X388_HYPEX</name>
<dbReference type="AlphaFoldDB" id="A0A1W0X388"/>
<accession>A0A1W0X388</accession>
<reference evidence="3" key="1">
    <citation type="submission" date="2017-01" db="EMBL/GenBank/DDBJ databases">
        <title>Comparative genomics of anhydrobiosis in the tardigrade Hypsibius dujardini.</title>
        <authorList>
            <person name="Yoshida Y."/>
            <person name="Koutsovoulos G."/>
            <person name="Laetsch D."/>
            <person name="Stevens L."/>
            <person name="Kumar S."/>
            <person name="Horikawa D."/>
            <person name="Ishino K."/>
            <person name="Komine S."/>
            <person name="Tomita M."/>
            <person name="Blaxter M."/>
            <person name="Arakawa K."/>
        </authorList>
    </citation>
    <scope>NUCLEOTIDE SEQUENCE [LARGE SCALE GENOMIC DNA]</scope>
    <source>
        <strain evidence="3">Z151</strain>
    </source>
</reference>
<feature type="domain" description="Apextrin C-terminal" evidence="1">
    <location>
        <begin position="89"/>
        <end position="241"/>
    </location>
</feature>
<evidence type="ECO:0000313" key="2">
    <source>
        <dbReference type="EMBL" id="OQV21956.1"/>
    </source>
</evidence>
<comment type="caution">
    <text evidence="2">The sequence shown here is derived from an EMBL/GenBank/DDBJ whole genome shotgun (WGS) entry which is preliminary data.</text>
</comment>
<keyword evidence="3" id="KW-1185">Reference proteome</keyword>
<dbReference type="Pfam" id="PF16977">
    <property type="entry name" value="ApeC"/>
    <property type="match status" value="1"/>
</dbReference>
<dbReference type="OrthoDB" id="5954510at2759"/>
<protein>
    <recommendedName>
        <fullName evidence="1">Apextrin C-terminal domain-containing protein</fullName>
    </recommendedName>
</protein>